<dbReference type="Pfam" id="PF00196">
    <property type="entry name" value="GerE"/>
    <property type="match status" value="1"/>
</dbReference>
<dbReference type="InterPro" id="IPR016032">
    <property type="entry name" value="Sig_transdc_resp-reg_C-effctor"/>
</dbReference>
<evidence type="ECO:0000256" key="2">
    <source>
        <dbReference type="ARBA" id="ARBA00023125"/>
    </source>
</evidence>
<gene>
    <name evidence="5" type="ORF">SAMN06296052_11654</name>
</gene>
<dbReference type="PRINTS" id="PR00038">
    <property type="entry name" value="HTHLUXR"/>
</dbReference>
<dbReference type="InterPro" id="IPR000792">
    <property type="entry name" value="Tscrpt_reg_LuxR_C"/>
</dbReference>
<dbReference type="GO" id="GO:0006355">
    <property type="term" value="P:regulation of DNA-templated transcription"/>
    <property type="evidence" value="ECO:0007669"/>
    <property type="project" value="InterPro"/>
</dbReference>
<organism evidence="5 6">
    <name type="scientific">Pontibacter ummariensis</name>
    <dbReference type="NCBI Taxonomy" id="1610492"/>
    <lineage>
        <taxon>Bacteria</taxon>
        <taxon>Pseudomonadati</taxon>
        <taxon>Bacteroidota</taxon>
        <taxon>Cytophagia</taxon>
        <taxon>Cytophagales</taxon>
        <taxon>Hymenobacteraceae</taxon>
        <taxon>Pontibacter</taxon>
    </lineage>
</organism>
<keyword evidence="2" id="KW-0238">DNA-binding</keyword>
<evidence type="ECO:0000259" key="4">
    <source>
        <dbReference type="PROSITE" id="PS50043"/>
    </source>
</evidence>
<evidence type="ECO:0000256" key="3">
    <source>
        <dbReference type="ARBA" id="ARBA00023163"/>
    </source>
</evidence>
<protein>
    <submittedName>
        <fullName evidence="5">Regulatory protein, luxR family</fullName>
    </submittedName>
</protein>
<evidence type="ECO:0000313" key="6">
    <source>
        <dbReference type="Proteomes" id="UP000198432"/>
    </source>
</evidence>
<dbReference type="EMBL" id="FZOQ01000016">
    <property type="protein sequence ID" value="SNS90107.1"/>
    <property type="molecule type" value="Genomic_DNA"/>
</dbReference>
<keyword evidence="1" id="KW-0805">Transcription regulation</keyword>
<evidence type="ECO:0000313" key="5">
    <source>
        <dbReference type="EMBL" id="SNS90107.1"/>
    </source>
</evidence>
<dbReference type="PANTHER" id="PTHR44688:SF16">
    <property type="entry name" value="DNA-BINDING TRANSCRIPTIONAL ACTIVATOR DEVR_DOSR"/>
    <property type="match status" value="1"/>
</dbReference>
<sequence>MLKNVQLLNKQECQVIAYLADGLTHEQIGKKLEWSELTVESRLEEMMRKLNMSHSYQLISWAYLEGVLK</sequence>
<dbReference type="GO" id="GO:0003677">
    <property type="term" value="F:DNA binding"/>
    <property type="evidence" value="ECO:0007669"/>
    <property type="project" value="UniProtKB-KW"/>
</dbReference>
<dbReference type="AlphaFoldDB" id="A0A239I984"/>
<dbReference type="Proteomes" id="UP000198432">
    <property type="component" value="Unassembled WGS sequence"/>
</dbReference>
<keyword evidence="6" id="KW-1185">Reference proteome</keyword>
<reference evidence="6" key="1">
    <citation type="submission" date="2017-06" db="EMBL/GenBank/DDBJ databases">
        <authorList>
            <person name="Varghese N."/>
            <person name="Submissions S."/>
        </authorList>
    </citation>
    <scope>NUCLEOTIDE SEQUENCE [LARGE SCALE GENOMIC DNA]</scope>
    <source>
        <strain evidence="6">NKM1</strain>
    </source>
</reference>
<dbReference type="SUPFAM" id="SSF46894">
    <property type="entry name" value="C-terminal effector domain of the bipartite response regulators"/>
    <property type="match status" value="1"/>
</dbReference>
<keyword evidence="3" id="KW-0804">Transcription</keyword>
<dbReference type="InterPro" id="IPR036388">
    <property type="entry name" value="WH-like_DNA-bd_sf"/>
</dbReference>
<name>A0A239I984_9BACT</name>
<proteinExistence type="predicted"/>
<dbReference type="OrthoDB" id="853626at2"/>
<dbReference type="PROSITE" id="PS50043">
    <property type="entry name" value="HTH_LUXR_2"/>
    <property type="match status" value="1"/>
</dbReference>
<accession>A0A239I984</accession>
<feature type="domain" description="HTH luxR-type" evidence="4">
    <location>
        <begin position="1"/>
        <end position="66"/>
    </location>
</feature>
<evidence type="ECO:0000256" key="1">
    <source>
        <dbReference type="ARBA" id="ARBA00023015"/>
    </source>
</evidence>
<dbReference type="PANTHER" id="PTHR44688">
    <property type="entry name" value="DNA-BINDING TRANSCRIPTIONAL ACTIVATOR DEVR_DOSR"/>
    <property type="match status" value="1"/>
</dbReference>
<dbReference type="Gene3D" id="1.10.10.10">
    <property type="entry name" value="Winged helix-like DNA-binding domain superfamily/Winged helix DNA-binding domain"/>
    <property type="match status" value="1"/>
</dbReference>
<dbReference type="SMART" id="SM00421">
    <property type="entry name" value="HTH_LUXR"/>
    <property type="match status" value="1"/>
</dbReference>